<evidence type="ECO:0000313" key="3">
    <source>
        <dbReference type="EMBL" id="ACL43160.1"/>
    </source>
</evidence>
<dbReference type="KEGG" id="cyn:Cyan7425_0773"/>
<dbReference type="EMBL" id="CP001344">
    <property type="protein sequence ID" value="ACL43160.1"/>
    <property type="molecule type" value="Genomic_DNA"/>
</dbReference>
<proteinExistence type="predicted"/>
<dbReference type="PANTHER" id="PTHR35526:SF3">
    <property type="entry name" value="ANTI-SIGMA-F FACTOR RSBW"/>
    <property type="match status" value="1"/>
</dbReference>
<gene>
    <name evidence="3" type="ordered locus">Cyan7425_0773</name>
</gene>
<protein>
    <submittedName>
        <fullName evidence="3">Putative anti-sigma regulatory factor, serine/threonine protein kinase</fullName>
    </submittedName>
</protein>
<keyword evidence="3" id="KW-0418">Kinase</keyword>
<dbReference type="AlphaFoldDB" id="B8HVY2"/>
<dbReference type="CDD" id="cd16936">
    <property type="entry name" value="HATPase_RsbW-like"/>
    <property type="match status" value="1"/>
</dbReference>
<dbReference type="Pfam" id="PF13581">
    <property type="entry name" value="HATPase_c_2"/>
    <property type="match status" value="1"/>
</dbReference>
<keyword evidence="1 3" id="KW-0723">Serine/threonine-protein kinase</keyword>
<dbReference type="OrthoDB" id="424943at2"/>
<organism evidence="3">
    <name type="scientific">Cyanothece sp. (strain PCC 7425 / ATCC 29141)</name>
    <dbReference type="NCBI Taxonomy" id="395961"/>
    <lineage>
        <taxon>Bacteria</taxon>
        <taxon>Bacillati</taxon>
        <taxon>Cyanobacteriota</taxon>
        <taxon>Cyanophyceae</taxon>
        <taxon>Gomontiellales</taxon>
        <taxon>Cyanothecaceae</taxon>
        <taxon>Cyanothece</taxon>
    </lineage>
</organism>
<evidence type="ECO:0000256" key="1">
    <source>
        <dbReference type="ARBA" id="ARBA00022527"/>
    </source>
</evidence>
<evidence type="ECO:0000259" key="2">
    <source>
        <dbReference type="Pfam" id="PF13581"/>
    </source>
</evidence>
<name>B8HVY2_CYAP4</name>
<dbReference type="HOGENOM" id="CLU_090336_16_1_3"/>
<reference evidence="3" key="1">
    <citation type="submission" date="2009-01" db="EMBL/GenBank/DDBJ databases">
        <title>Complete sequence of chromosome Cyanothece sp. PCC 7425.</title>
        <authorList>
            <consortium name="US DOE Joint Genome Institute"/>
            <person name="Lucas S."/>
            <person name="Copeland A."/>
            <person name="Lapidus A."/>
            <person name="Glavina del Rio T."/>
            <person name="Dalin E."/>
            <person name="Tice H."/>
            <person name="Bruce D."/>
            <person name="Goodwin L."/>
            <person name="Pitluck S."/>
            <person name="Sims D."/>
            <person name="Meineke L."/>
            <person name="Brettin T."/>
            <person name="Detter J.C."/>
            <person name="Han C."/>
            <person name="Larimer F."/>
            <person name="Land M."/>
            <person name="Hauser L."/>
            <person name="Kyrpides N."/>
            <person name="Ovchinnikova G."/>
            <person name="Liberton M."/>
            <person name="Stoeckel J."/>
            <person name="Banerjee A."/>
            <person name="Singh A."/>
            <person name="Page L."/>
            <person name="Sato H."/>
            <person name="Zhao L."/>
            <person name="Sherman L."/>
            <person name="Pakrasi H."/>
            <person name="Richardson P."/>
        </authorList>
    </citation>
    <scope>NUCLEOTIDE SEQUENCE</scope>
    <source>
        <strain evidence="3">PCC 7425</strain>
    </source>
</reference>
<sequence length="140" mass="16185">MEQRSHLQTSTDLNALSGVLIWFEQLEHSQINPQFWLECQLALAEGFTNAVRHAHGQRSVETPIELEAILTSDWLELRIWDCGHPFDLHLKLATLPEKIDVEQEGGRGLKLLQTIADDLRYIRTADQRNCLVIRKQFLKD</sequence>
<dbReference type="PANTHER" id="PTHR35526">
    <property type="entry name" value="ANTI-SIGMA-F FACTOR RSBW-RELATED"/>
    <property type="match status" value="1"/>
</dbReference>
<dbReference type="InterPro" id="IPR050267">
    <property type="entry name" value="Anti-sigma-factor_SerPK"/>
</dbReference>
<feature type="domain" description="Histidine kinase/HSP90-like ATPase" evidence="2">
    <location>
        <begin position="11"/>
        <end position="135"/>
    </location>
</feature>
<keyword evidence="3" id="KW-0808">Transferase</keyword>
<accession>B8HVY2</accession>
<dbReference type="InterPro" id="IPR003594">
    <property type="entry name" value="HATPase_dom"/>
</dbReference>
<dbReference type="InterPro" id="IPR036890">
    <property type="entry name" value="HATPase_C_sf"/>
</dbReference>
<dbReference type="SUPFAM" id="SSF55874">
    <property type="entry name" value="ATPase domain of HSP90 chaperone/DNA topoisomerase II/histidine kinase"/>
    <property type="match status" value="1"/>
</dbReference>
<dbReference type="eggNOG" id="COG2172">
    <property type="taxonomic scope" value="Bacteria"/>
</dbReference>
<dbReference type="GO" id="GO:0004674">
    <property type="term" value="F:protein serine/threonine kinase activity"/>
    <property type="evidence" value="ECO:0007669"/>
    <property type="project" value="UniProtKB-KW"/>
</dbReference>
<dbReference type="STRING" id="395961.Cyan7425_0773"/>
<dbReference type="Gene3D" id="3.30.565.10">
    <property type="entry name" value="Histidine kinase-like ATPase, C-terminal domain"/>
    <property type="match status" value="1"/>
</dbReference>